<evidence type="ECO:0000256" key="2">
    <source>
        <dbReference type="ARBA" id="ARBA00022737"/>
    </source>
</evidence>
<dbReference type="STRING" id="298654.FraEuI1c_3473"/>
<gene>
    <name evidence="5" type="ordered locus">FraEuI1c_3473</name>
</gene>
<evidence type="ECO:0000256" key="1">
    <source>
        <dbReference type="ARBA" id="ARBA00012245"/>
    </source>
</evidence>
<feature type="domain" description="Rhodanese" evidence="4">
    <location>
        <begin position="280"/>
        <end position="367"/>
    </location>
</feature>
<dbReference type="InterPro" id="IPR051126">
    <property type="entry name" value="Thiosulfate_sulfurtransferase"/>
</dbReference>
<accession>E3IY27</accession>
<dbReference type="Pfam" id="PF00581">
    <property type="entry name" value="Rhodanese"/>
    <property type="match status" value="4"/>
</dbReference>
<proteinExistence type="predicted"/>
<keyword evidence="6" id="KW-1185">Reference proteome</keyword>
<protein>
    <recommendedName>
        <fullName evidence="1">thiosulfate sulfurtransferase</fullName>
        <ecNumber evidence="1">2.8.1.1</ecNumber>
    </recommendedName>
</protein>
<sequence length="535" mass="56296">MTGSAISAEDLHTLLGASGEFALLDVRDARVTAERGSILLGVAAPLGVLETRIDTLVPRRSTPVVVYDSGDEGLAARAARRLTELGYSDVRPLDGGLRAWADAGHKVHTGGDHVVGQAFGEFVEDVYKTPHVTVAELLAAQAEGRDVVILDSRPLEEFQVHSLPGGTSIPGAELVYRVDEVVASPDALVVVNCAGRTRSIIGAQTLINAGLPNRVVALEGGTQSWILEGHTLDHGKASAAPPPRPANVETARARARGVAERFGIRTIDGPTLRRFQAEGDERSVYLLDVRPREEFEAGHVPGSLSAPSWDLAPWVFRHVGTHNARIVLVDGPDLVRATVAASWVTQIGWGEVFVTSTDSGAELETGPVAPVVLGLAEVDLVEAGALRDALGSATAPLVVDLAPSNGYLAGHLPGAVFAPRARLADAAAELPGDGAVVLTSPDGVVARLAAPELAAATDRPVKVLAGGTAAWVAAGFPVEAGDGHFVAPAEDAIRHGWFESDPERQKEGFRRYLAWEIGLVAELREDDTVPFRTFL</sequence>
<dbReference type="AlphaFoldDB" id="E3IY27"/>
<evidence type="ECO:0000313" key="6">
    <source>
        <dbReference type="Proteomes" id="UP000002484"/>
    </source>
</evidence>
<evidence type="ECO:0000259" key="4">
    <source>
        <dbReference type="PROSITE" id="PS50206"/>
    </source>
</evidence>
<dbReference type="GO" id="GO:0004792">
    <property type="term" value="F:thiosulfate-cyanide sulfurtransferase activity"/>
    <property type="evidence" value="ECO:0007669"/>
    <property type="project" value="UniProtKB-EC"/>
</dbReference>
<dbReference type="PANTHER" id="PTHR43855:SF1">
    <property type="entry name" value="THIOSULFATE SULFURTRANSFERASE"/>
    <property type="match status" value="1"/>
</dbReference>
<keyword evidence="2" id="KW-0677">Repeat</keyword>
<dbReference type="PROSITE" id="PS50206">
    <property type="entry name" value="RHODANESE_3"/>
    <property type="match status" value="4"/>
</dbReference>
<organism evidence="5 6">
    <name type="scientific">Pseudofrankia inefficax (strain DSM 45817 / CECT 9037 / DDB 130130 / EuI1c)</name>
    <name type="common">Frankia inefficax</name>
    <dbReference type="NCBI Taxonomy" id="298654"/>
    <lineage>
        <taxon>Bacteria</taxon>
        <taxon>Bacillati</taxon>
        <taxon>Actinomycetota</taxon>
        <taxon>Actinomycetes</taxon>
        <taxon>Frankiales</taxon>
        <taxon>Frankiaceae</taxon>
        <taxon>Pseudofrankia</taxon>
    </lineage>
</organism>
<dbReference type="eggNOG" id="COG0607">
    <property type="taxonomic scope" value="Bacteria"/>
</dbReference>
<evidence type="ECO:0000256" key="3">
    <source>
        <dbReference type="ARBA" id="ARBA00047549"/>
    </source>
</evidence>
<dbReference type="eggNOG" id="COG2897">
    <property type="taxonomic scope" value="Bacteria"/>
</dbReference>
<reference evidence="5 6" key="1">
    <citation type="submission" date="2010-10" db="EMBL/GenBank/DDBJ databases">
        <title>Complete sequence of Frankia sp. EuI1c.</title>
        <authorList>
            <consortium name="US DOE Joint Genome Institute"/>
            <person name="Lucas S."/>
            <person name="Copeland A."/>
            <person name="Lapidus A."/>
            <person name="Cheng J.-F."/>
            <person name="Bruce D."/>
            <person name="Goodwin L."/>
            <person name="Pitluck S."/>
            <person name="Chertkov O."/>
            <person name="Detter J.C."/>
            <person name="Han C."/>
            <person name="Tapia R."/>
            <person name="Land M."/>
            <person name="Hauser L."/>
            <person name="Jeffries C."/>
            <person name="Kyrpides N."/>
            <person name="Ivanova N."/>
            <person name="Mikhailova N."/>
            <person name="Beauchemin N."/>
            <person name="Sen A."/>
            <person name="Sur S.A."/>
            <person name="Gtari M."/>
            <person name="Wall L."/>
            <person name="Tisa L."/>
            <person name="Woyke T."/>
        </authorList>
    </citation>
    <scope>NUCLEOTIDE SEQUENCE [LARGE SCALE GENOMIC DNA]</scope>
    <source>
        <strain evidence="6">DSM 45817 / CECT 9037 / EuI1c</strain>
    </source>
</reference>
<feature type="domain" description="Rhodanese" evidence="4">
    <location>
        <begin position="143"/>
        <end position="234"/>
    </location>
</feature>
<dbReference type="InterPro" id="IPR001763">
    <property type="entry name" value="Rhodanese-like_dom"/>
</dbReference>
<feature type="domain" description="Rhodanese" evidence="4">
    <location>
        <begin position="17"/>
        <end position="109"/>
    </location>
</feature>
<dbReference type="PANTHER" id="PTHR43855">
    <property type="entry name" value="THIOSULFATE SULFURTRANSFERASE"/>
    <property type="match status" value="1"/>
</dbReference>
<dbReference type="SMART" id="SM00450">
    <property type="entry name" value="RHOD"/>
    <property type="match status" value="4"/>
</dbReference>
<dbReference type="EC" id="2.8.1.1" evidence="1"/>
<dbReference type="KEGG" id="fri:FraEuI1c_3473"/>
<dbReference type="InParanoid" id="E3IY27"/>
<dbReference type="InterPro" id="IPR036873">
    <property type="entry name" value="Rhodanese-like_dom_sf"/>
</dbReference>
<dbReference type="EMBL" id="CP002299">
    <property type="protein sequence ID" value="ADP81482.1"/>
    <property type="molecule type" value="Genomic_DNA"/>
</dbReference>
<dbReference type="HOGENOM" id="CLU_024972_1_0_11"/>
<name>E3IY27_PSEI1</name>
<evidence type="ECO:0000313" key="5">
    <source>
        <dbReference type="EMBL" id="ADP81482.1"/>
    </source>
</evidence>
<dbReference type="Proteomes" id="UP000002484">
    <property type="component" value="Chromosome"/>
</dbReference>
<dbReference type="Gene3D" id="3.40.250.10">
    <property type="entry name" value="Rhodanese-like domain"/>
    <property type="match status" value="4"/>
</dbReference>
<dbReference type="SUPFAM" id="SSF52821">
    <property type="entry name" value="Rhodanese/Cell cycle control phosphatase"/>
    <property type="match status" value="4"/>
</dbReference>
<feature type="domain" description="Rhodanese" evidence="4">
    <location>
        <begin position="392"/>
        <end position="480"/>
    </location>
</feature>
<comment type="catalytic activity">
    <reaction evidence="3">
        <text>thiosulfate + hydrogen cyanide = thiocyanate + sulfite + 2 H(+)</text>
        <dbReference type="Rhea" id="RHEA:16881"/>
        <dbReference type="ChEBI" id="CHEBI:15378"/>
        <dbReference type="ChEBI" id="CHEBI:17359"/>
        <dbReference type="ChEBI" id="CHEBI:18022"/>
        <dbReference type="ChEBI" id="CHEBI:18407"/>
        <dbReference type="ChEBI" id="CHEBI:33542"/>
        <dbReference type="EC" id="2.8.1.1"/>
    </reaction>
</comment>
<dbReference type="RefSeq" id="WP_013424600.1">
    <property type="nucleotide sequence ID" value="NC_014666.1"/>
</dbReference>